<keyword evidence="2" id="KW-1185">Reference proteome</keyword>
<proteinExistence type="predicted"/>
<organism evidence="1 2">
    <name type="scientific">Chryseobacterium taeanense</name>
    <dbReference type="NCBI Taxonomy" id="311334"/>
    <lineage>
        <taxon>Bacteria</taxon>
        <taxon>Pseudomonadati</taxon>
        <taxon>Bacteroidota</taxon>
        <taxon>Flavobacteriia</taxon>
        <taxon>Flavobacteriales</taxon>
        <taxon>Weeksellaceae</taxon>
        <taxon>Chryseobacterium group</taxon>
        <taxon>Chryseobacterium</taxon>
    </lineage>
</organism>
<name>A0A1G8LAH7_9FLAO</name>
<dbReference type="Proteomes" id="UP000198869">
    <property type="component" value="Unassembled WGS sequence"/>
</dbReference>
<dbReference type="RefSeq" id="WP_089859419.1">
    <property type="nucleotide sequence ID" value="NZ_FNDW01000009.1"/>
</dbReference>
<dbReference type="AlphaFoldDB" id="A0A1G8LAH7"/>
<evidence type="ECO:0000313" key="2">
    <source>
        <dbReference type="Proteomes" id="UP000198869"/>
    </source>
</evidence>
<gene>
    <name evidence="1" type="ORF">SAMN05421846_10937</name>
</gene>
<reference evidence="2" key="1">
    <citation type="submission" date="2016-10" db="EMBL/GenBank/DDBJ databases">
        <authorList>
            <person name="Varghese N."/>
            <person name="Submissions S."/>
        </authorList>
    </citation>
    <scope>NUCLEOTIDE SEQUENCE [LARGE SCALE GENOMIC DNA]</scope>
    <source>
        <strain evidence="2">DSM 17071</strain>
    </source>
</reference>
<accession>A0A1G8LAH7</accession>
<protein>
    <submittedName>
        <fullName evidence="1">Uncharacterized protein</fullName>
    </submittedName>
</protein>
<dbReference type="EMBL" id="FNDW01000009">
    <property type="protein sequence ID" value="SDI52714.1"/>
    <property type="molecule type" value="Genomic_DNA"/>
</dbReference>
<evidence type="ECO:0000313" key="1">
    <source>
        <dbReference type="EMBL" id="SDI52714.1"/>
    </source>
</evidence>
<dbReference type="OrthoDB" id="673595at2"/>
<sequence>MNTIRLYKFKDSITRKIPFLNKESNLDILDDPRQITTLDIQIVTEYVINIPSAFTYEDLSYKELIHLCSSAKQTIEHYFIKNNNGYDLI</sequence>
<dbReference type="STRING" id="311334.SAMN05421846_10937"/>